<feature type="compositionally biased region" description="Basic and acidic residues" evidence="1">
    <location>
        <begin position="52"/>
        <end position="63"/>
    </location>
</feature>
<dbReference type="Proteomes" id="UP000003544">
    <property type="component" value="Unassembled WGS sequence"/>
</dbReference>
<dbReference type="Pfam" id="PF09723">
    <property type="entry name" value="Zn_ribbon_8"/>
    <property type="match status" value="1"/>
</dbReference>
<feature type="region of interest" description="Disordered" evidence="1">
    <location>
        <begin position="52"/>
        <end position="116"/>
    </location>
</feature>
<feature type="domain" description="Putative regulatory protein FmdB zinc ribbon" evidence="2">
    <location>
        <begin position="1"/>
        <end position="41"/>
    </location>
</feature>
<feature type="compositionally biased region" description="Polar residues" evidence="1">
    <location>
        <begin position="86"/>
        <end position="98"/>
    </location>
</feature>
<gene>
    <name evidence="3" type="ORF">MAMP_02414</name>
</gene>
<dbReference type="RefSeq" id="WP_007145306.1">
    <property type="nucleotide sequence ID" value="NZ_AFIG01000001.1"/>
</dbReference>
<dbReference type="EMBL" id="AFIG01000001">
    <property type="protein sequence ID" value="EGL55420.1"/>
    <property type="molecule type" value="Genomic_DNA"/>
</dbReference>
<dbReference type="SMART" id="SM00834">
    <property type="entry name" value="CxxC_CXXC_SSSS"/>
    <property type="match status" value="1"/>
</dbReference>
<evidence type="ECO:0000256" key="1">
    <source>
        <dbReference type="SAM" id="MobiDB-lite"/>
    </source>
</evidence>
<evidence type="ECO:0000259" key="2">
    <source>
        <dbReference type="SMART" id="SM00834"/>
    </source>
</evidence>
<dbReference type="OrthoDB" id="9813321at2"/>
<accession>F5SWI3</accession>
<proteinExistence type="predicted"/>
<dbReference type="InterPro" id="IPR013429">
    <property type="entry name" value="Regulatory_FmdB_Zinc_ribbon"/>
</dbReference>
<protein>
    <submittedName>
        <fullName evidence="3">Putative regulatory protein fmdB</fullName>
    </submittedName>
</protein>
<organism evidence="3 4">
    <name type="scientific">Methylophaga aminisulfidivorans MP</name>
    <dbReference type="NCBI Taxonomy" id="1026882"/>
    <lineage>
        <taxon>Bacteria</taxon>
        <taxon>Pseudomonadati</taxon>
        <taxon>Pseudomonadota</taxon>
        <taxon>Gammaproteobacteria</taxon>
        <taxon>Thiotrichales</taxon>
        <taxon>Piscirickettsiaceae</taxon>
        <taxon>Methylophaga</taxon>
    </lineage>
</organism>
<dbReference type="NCBIfam" id="TIGR02605">
    <property type="entry name" value="CxxC_CxxC_SSSS"/>
    <property type="match status" value="1"/>
</dbReference>
<reference evidence="3 4" key="1">
    <citation type="journal article" date="2011" name="J. Bacteriol.">
        <title>Draft genome sequence of Methylophaga aminisulfidivorans MP T.</title>
        <authorList>
            <person name="Han G.H."/>
            <person name="Kim W."/>
            <person name="Chun J."/>
            <person name="Kim S.W."/>
        </authorList>
    </citation>
    <scope>NUCLEOTIDE SEQUENCE [LARGE SCALE GENOMIC DNA]</scope>
    <source>
        <strain evidence="4">MP(T)</strain>
    </source>
</reference>
<dbReference type="STRING" id="1026882.MAMP_02414"/>
<dbReference type="AlphaFoldDB" id="F5SWI3"/>
<evidence type="ECO:0000313" key="3">
    <source>
        <dbReference type="EMBL" id="EGL55420.1"/>
    </source>
</evidence>
<sequence length="116" mass="12733">MPIYDYRCEQCGEFSALRKMSESSLPCTCENCGEPAARIISAPNLALMDSGRKKAFERNEKSAHAPRQARRSSCGCSGSHTCSTSQKDTSSSNENKQGNGLLMQTKKTARPWMLGH</sequence>
<evidence type="ECO:0000313" key="4">
    <source>
        <dbReference type="Proteomes" id="UP000003544"/>
    </source>
</evidence>
<feature type="compositionally biased region" description="Low complexity" evidence="1">
    <location>
        <begin position="72"/>
        <end position="85"/>
    </location>
</feature>
<name>F5SWI3_9GAMM</name>
<comment type="caution">
    <text evidence="3">The sequence shown here is derived from an EMBL/GenBank/DDBJ whole genome shotgun (WGS) entry which is preliminary data.</text>
</comment>
<dbReference type="eggNOG" id="COG2331">
    <property type="taxonomic scope" value="Bacteria"/>
</dbReference>
<keyword evidence="4" id="KW-1185">Reference proteome</keyword>